<keyword evidence="12" id="KW-1185">Reference proteome</keyword>
<gene>
    <name evidence="11" type="primary">gspJ</name>
    <name evidence="11" type="ORF">GM173_01220</name>
</gene>
<comment type="subcellular location">
    <subcellularLocation>
        <location evidence="1">Cell inner membrane</location>
        <topology evidence="1">Single-pass membrane protein</topology>
    </subcellularLocation>
</comment>
<dbReference type="PANTHER" id="PTHR39583:SF2">
    <property type="entry name" value="TYPE II SECRETION SYSTEM PROTEIN J"/>
    <property type="match status" value="1"/>
</dbReference>
<keyword evidence="4" id="KW-1003">Cell membrane</keyword>
<feature type="transmembrane region" description="Helical" evidence="10">
    <location>
        <begin position="12"/>
        <end position="33"/>
    </location>
</feature>
<comment type="similarity">
    <text evidence="2">Belongs to the GSP J family.</text>
</comment>
<sequence>MLPEWTKPMSRGFTLLEVLVALAIFAIMSLITYRGVNMVVDTRTAVVAETAHWRELTLAFERIESDLSQIAPRPWTDSAGQSQPPLRSFSLVEVPSSLEFIRFDGDRAPLHGVYECRPQSLTLRLFAQPDVAKADQAVSHELLKNLSRCEFDFLDDKNQWRQQWGESASRPRAIRVRLATQQHLGEYERVFLIP</sequence>
<dbReference type="NCBIfam" id="TIGR02532">
    <property type="entry name" value="IV_pilin_GFxxxE"/>
    <property type="match status" value="1"/>
</dbReference>
<evidence type="ECO:0000256" key="8">
    <source>
        <dbReference type="ARBA" id="ARBA00022989"/>
    </source>
</evidence>
<proteinExistence type="inferred from homology"/>
<evidence type="ECO:0000256" key="9">
    <source>
        <dbReference type="ARBA" id="ARBA00023136"/>
    </source>
</evidence>
<dbReference type="SUPFAM" id="SSF54523">
    <property type="entry name" value="Pili subunits"/>
    <property type="match status" value="1"/>
</dbReference>
<dbReference type="EMBL" id="WOFE01000001">
    <property type="protein sequence ID" value="MBM5570197.1"/>
    <property type="molecule type" value="Genomic_DNA"/>
</dbReference>
<dbReference type="NCBIfam" id="TIGR01711">
    <property type="entry name" value="gspJ"/>
    <property type="match status" value="1"/>
</dbReference>
<keyword evidence="5" id="KW-0488">Methylation</keyword>
<evidence type="ECO:0000256" key="4">
    <source>
        <dbReference type="ARBA" id="ARBA00022475"/>
    </source>
</evidence>
<evidence type="ECO:0000256" key="7">
    <source>
        <dbReference type="ARBA" id="ARBA00022692"/>
    </source>
</evidence>
<keyword evidence="6" id="KW-0997">Cell inner membrane</keyword>
<evidence type="ECO:0000313" key="11">
    <source>
        <dbReference type="EMBL" id="MBM5570197.1"/>
    </source>
</evidence>
<evidence type="ECO:0000256" key="6">
    <source>
        <dbReference type="ARBA" id="ARBA00022519"/>
    </source>
</evidence>
<evidence type="ECO:0000256" key="2">
    <source>
        <dbReference type="ARBA" id="ARBA00011084"/>
    </source>
</evidence>
<keyword evidence="7 10" id="KW-0812">Transmembrane</keyword>
<keyword evidence="9 10" id="KW-0472">Membrane</keyword>
<dbReference type="Gene3D" id="2.10.70.20">
    <property type="entry name" value="gspk-gspi-gspj complex like domains"/>
    <property type="match status" value="1"/>
</dbReference>
<dbReference type="InterPro" id="IPR010055">
    <property type="entry name" value="T2SS_protein-GspJ"/>
</dbReference>
<dbReference type="InterPro" id="IPR045584">
    <property type="entry name" value="Pilin-like"/>
</dbReference>
<reference evidence="11 12" key="1">
    <citation type="submission" date="2019-11" db="EMBL/GenBank/DDBJ databases">
        <title>Novel Deefgea species.</title>
        <authorList>
            <person name="Han J.-H."/>
        </authorList>
    </citation>
    <scope>NUCLEOTIDE SEQUENCE [LARGE SCALE GENOMIC DNA]</scope>
    <source>
        <strain evidence="11 12">LMG 24817</strain>
    </source>
</reference>
<evidence type="ECO:0000256" key="1">
    <source>
        <dbReference type="ARBA" id="ARBA00004377"/>
    </source>
</evidence>
<dbReference type="InterPro" id="IPR051621">
    <property type="entry name" value="T2SS_protein_J"/>
</dbReference>
<name>A0ABS2C7Q0_9NEIS</name>
<dbReference type="InterPro" id="IPR012902">
    <property type="entry name" value="N_methyl_site"/>
</dbReference>
<dbReference type="Pfam" id="PF07963">
    <property type="entry name" value="N_methyl"/>
    <property type="match status" value="1"/>
</dbReference>
<dbReference type="Proteomes" id="UP001195660">
    <property type="component" value="Unassembled WGS sequence"/>
</dbReference>
<organism evidence="11 12">
    <name type="scientific">Deefgea chitinilytica</name>
    <dbReference type="NCBI Taxonomy" id="570276"/>
    <lineage>
        <taxon>Bacteria</taxon>
        <taxon>Pseudomonadati</taxon>
        <taxon>Pseudomonadota</taxon>
        <taxon>Betaproteobacteria</taxon>
        <taxon>Neisseriales</taxon>
        <taxon>Chitinibacteraceae</taxon>
        <taxon>Deefgea</taxon>
    </lineage>
</organism>
<dbReference type="Pfam" id="PF11612">
    <property type="entry name" value="T2SSJ"/>
    <property type="match status" value="1"/>
</dbReference>
<accession>A0ABS2C7Q0</accession>
<dbReference type="PROSITE" id="PS00409">
    <property type="entry name" value="PROKAR_NTER_METHYL"/>
    <property type="match status" value="1"/>
</dbReference>
<keyword evidence="8 10" id="KW-1133">Transmembrane helix</keyword>
<dbReference type="RefSeq" id="WP_203569511.1">
    <property type="nucleotide sequence ID" value="NZ_WOFE01000001.1"/>
</dbReference>
<evidence type="ECO:0000256" key="10">
    <source>
        <dbReference type="SAM" id="Phobius"/>
    </source>
</evidence>
<evidence type="ECO:0000313" key="12">
    <source>
        <dbReference type="Proteomes" id="UP001195660"/>
    </source>
</evidence>
<dbReference type="PANTHER" id="PTHR39583">
    <property type="entry name" value="TYPE II SECRETION SYSTEM PROTEIN J-RELATED"/>
    <property type="match status" value="1"/>
</dbReference>
<comment type="caution">
    <text evidence="11">The sequence shown here is derived from an EMBL/GenBank/DDBJ whole genome shotgun (WGS) entry which is preliminary data.</text>
</comment>
<evidence type="ECO:0000256" key="5">
    <source>
        <dbReference type="ARBA" id="ARBA00022481"/>
    </source>
</evidence>
<protein>
    <recommendedName>
        <fullName evidence="3">Type II secretion system protein J</fullName>
    </recommendedName>
</protein>
<evidence type="ECO:0000256" key="3">
    <source>
        <dbReference type="ARBA" id="ARBA00021539"/>
    </source>
</evidence>